<dbReference type="PANTHER" id="PTHR46401:SF2">
    <property type="entry name" value="GLYCOSYLTRANSFERASE WBBK-RELATED"/>
    <property type="match status" value="1"/>
</dbReference>
<evidence type="ECO:0000313" key="5">
    <source>
        <dbReference type="Proteomes" id="UP000231371"/>
    </source>
</evidence>
<keyword evidence="1 4" id="KW-0808">Transferase</keyword>
<dbReference type="InterPro" id="IPR001296">
    <property type="entry name" value="Glyco_trans_1"/>
</dbReference>
<proteinExistence type="predicted"/>
<dbReference type="Gene3D" id="3.40.50.2000">
    <property type="entry name" value="Glycogen Phosphorylase B"/>
    <property type="match status" value="2"/>
</dbReference>
<dbReference type="Proteomes" id="UP000231371">
    <property type="component" value="Unassembled WGS sequence"/>
</dbReference>
<accession>A0A2H0KFW6</accession>
<dbReference type="Pfam" id="PF13439">
    <property type="entry name" value="Glyco_transf_4"/>
    <property type="match status" value="1"/>
</dbReference>
<dbReference type="FunFam" id="3.40.50.2000:FF:000119">
    <property type="entry name" value="Glycosyl transferase group 1"/>
    <property type="match status" value="1"/>
</dbReference>
<dbReference type="InterPro" id="IPR028098">
    <property type="entry name" value="Glyco_trans_4-like_N"/>
</dbReference>
<comment type="caution">
    <text evidence="4">The sequence shown here is derived from an EMBL/GenBank/DDBJ whole genome shotgun (WGS) entry which is preliminary data.</text>
</comment>
<reference evidence="4 5" key="1">
    <citation type="submission" date="2017-09" db="EMBL/GenBank/DDBJ databases">
        <title>Depth-based differentiation of microbial function through sediment-hosted aquifers and enrichment of novel symbionts in the deep terrestrial subsurface.</title>
        <authorList>
            <person name="Probst A.J."/>
            <person name="Ladd B."/>
            <person name="Jarett J.K."/>
            <person name="Geller-Mcgrath D.E."/>
            <person name="Sieber C.M."/>
            <person name="Emerson J.B."/>
            <person name="Anantharaman K."/>
            <person name="Thomas B.C."/>
            <person name="Malmstrom R."/>
            <person name="Stieglmeier M."/>
            <person name="Klingl A."/>
            <person name="Woyke T."/>
            <person name="Ryan C.M."/>
            <person name="Banfield J.F."/>
        </authorList>
    </citation>
    <scope>NUCLEOTIDE SEQUENCE [LARGE SCALE GENOMIC DNA]</scope>
    <source>
        <strain evidence="4">CG11_big_fil_rev_8_21_14_0_20_40_12</strain>
    </source>
</reference>
<dbReference type="CDD" id="cd03809">
    <property type="entry name" value="GT4_MtfB-like"/>
    <property type="match status" value="1"/>
</dbReference>
<evidence type="ECO:0000259" key="3">
    <source>
        <dbReference type="Pfam" id="PF13439"/>
    </source>
</evidence>
<dbReference type="SUPFAM" id="SSF53756">
    <property type="entry name" value="UDP-Glycosyltransferase/glycogen phosphorylase"/>
    <property type="match status" value="1"/>
</dbReference>
<name>A0A2H0KFW6_9BACT</name>
<gene>
    <name evidence="4" type="ORF">COV89_01965</name>
</gene>
<evidence type="ECO:0000259" key="2">
    <source>
        <dbReference type="Pfam" id="PF00534"/>
    </source>
</evidence>
<organism evidence="4 5">
    <name type="scientific">Candidatus Shapirobacteria bacterium CG11_big_fil_rev_8_21_14_0_20_40_12</name>
    <dbReference type="NCBI Taxonomy" id="1974889"/>
    <lineage>
        <taxon>Bacteria</taxon>
        <taxon>Candidatus Shapironibacteriota</taxon>
    </lineage>
</organism>
<feature type="domain" description="Glycosyltransferase subfamily 4-like N-terminal" evidence="3">
    <location>
        <begin position="52"/>
        <end position="168"/>
    </location>
</feature>
<dbReference type="GO" id="GO:0009103">
    <property type="term" value="P:lipopolysaccharide biosynthetic process"/>
    <property type="evidence" value="ECO:0007669"/>
    <property type="project" value="TreeGrafter"/>
</dbReference>
<dbReference type="Pfam" id="PF00534">
    <property type="entry name" value="Glycos_transf_1"/>
    <property type="match status" value="1"/>
</dbReference>
<sequence>MLIGIDGNEANNKDRVGIGQFAFGVISALEKIDRKNSYLIYLKTKPADDFPKERVGWKYLIFGPKKYWTQFALPLKLVTQKVKPDVFFSPSHYAPRFSPVPTIVSLMDLWHHRHPEQFAKKDLYQLTAWEKYSVKKAKHIITISEFSKKEIMDIYKLPENKVTVAYPGFTEFRIKPACRQGRNLESRTKEIKNKYNILGDYFLYLGTLQPKKNIEGLIKAFDQVVDRSTITQPLSPVILVIAGKKGWQYEEIFALVKELKLESKVIFTGFISEDDKPYLIAGAKAFVFPSFYEGFGIPVLESMSLGVPVVAANVGSLPEVGGEAAIYADPNQVGSIAGAMKKVLELNQGEKNEIINFGYKQAGKFSWEKCAGRILTVLEKNAKKN</sequence>
<evidence type="ECO:0000313" key="4">
    <source>
        <dbReference type="EMBL" id="PIQ70158.1"/>
    </source>
</evidence>
<protein>
    <submittedName>
        <fullName evidence="4">Group 1 glycosyl transferase</fullName>
    </submittedName>
</protein>
<dbReference type="AlphaFoldDB" id="A0A2H0KFW6"/>
<dbReference type="PANTHER" id="PTHR46401">
    <property type="entry name" value="GLYCOSYLTRANSFERASE WBBK-RELATED"/>
    <property type="match status" value="1"/>
</dbReference>
<feature type="domain" description="Glycosyl transferase family 1" evidence="2">
    <location>
        <begin position="200"/>
        <end position="360"/>
    </location>
</feature>
<dbReference type="EMBL" id="PCVI01000030">
    <property type="protein sequence ID" value="PIQ70158.1"/>
    <property type="molecule type" value="Genomic_DNA"/>
</dbReference>
<evidence type="ECO:0000256" key="1">
    <source>
        <dbReference type="ARBA" id="ARBA00022679"/>
    </source>
</evidence>
<dbReference type="GO" id="GO:0016757">
    <property type="term" value="F:glycosyltransferase activity"/>
    <property type="evidence" value="ECO:0007669"/>
    <property type="project" value="InterPro"/>
</dbReference>